<name>A0A5K3F6M8_MESCO</name>
<feature type="compositionally biased region" description="Basic and acidic residues" evidence="1">
    <location>
        <begin position="15"/>
        <end position="25"/>
    </location>
</feature>
<evidence type="ECO:0000256" key="1">
    <source>
        <dbReference type="SAM" id="MobiDB-lite"/>
    </source>
</evidence>
<keyword evidence="2" id="KW-0812">Transmembrane</keyword>
<protein>
    <submittedName>
        <fullName evidence="3">Frizzled/Smoothened transmembrane domain-containing protein</fullName>
    </submittedName>
</protein>
<feature type="compositionally biased region" description="Polar residues" evidence="1">
    <location>
        <begin position="1"/>
        <end position="14"/>
    </location>
</feature>
<keyword evidence="2" id="KW-1133">Transmembrane helix</keyword>
<keyword evidence="2" id="KW-0472">Membrane</keyword>
<reference evidence="3" key="1">
    <citation type="submission" date="2019-11" db="UniProtKB">
        <authorList>
            <consortium name="WormBaseParasite"/>
        </authorList>
    </citation>
    <scope>IDENTIFICATION</scope>
</reference>
<dbReference type="AlphaFoldDB" id="A0A5K3F6M8"/>
<accession>A0A5K3F6M8</accession>
<evidence type="ECO:0000256" key="2">
    <source>
        <dbReference type="SAM" id="Phobius"/>
    </source>
</evidence>
<dbReference type="WBParaSite" id="MCU_005861-RA">
    <property type="protein sequence ID" value="MCU_005861-RA"/>
    <property type="gene ID" value="MCU_005861"/>
</dbReference>
<evidence type="ECO:0000313" key="3">
    <source>
        <dbReference type="WBParaSite" id="MCU_005861-RA"/>
    </source>
</evidence>
<feature type="region of interest" description="Disordered" evidence="1">
    <location>
        <begin position="1"/>
        <end position="26"/>
    </location>
</feature>
<feature type="transmembrane region" description="Helical" evidence="2">
    <location>
        <begin position="36"/>
        <end position="59"/>
    </location>
</feature>
<organism evidence="3">
    <name type="scientific">Mesocestoides corti</name>
    <name type="common">Flatworm</name>
    <dbReference type="NCBI Taxonomy" id="53468"/>
    <lineage>
        <taxon>Eukaryota</taxon>
        <taxon>Metazoa</taxon>
        <taxon>Spiralia</taxon>
        <taxon>Lophotrochozoa</taxon>
        <taxon>Platyhelminthes</taxon>
        <taxon>Cestoda</taxon>
        <taxon>Eucestoda</taxon>
        <taxon>Cyclophyllidea</taxon>
        <taxon>Mesocestoididae</taxon>
        <taxon>Mesocestoides</taxon>
    </lineage>
</organism>
<proteinExistence type="predicted"/>
<sequence>MNKTGTTEQASLTNHKTEPHVRHLPSESTTLATPLIIYYTSFVSFTGWLLIILTCHWNAKRHRIG</sequence>